<proteinExistence type="inferred from homology"/>
<keyword evidence="3" id="KW-1185">Reference proteome</keyword>
<dbReference type="PANTHER" id="PTHR23419">
    <property type="entry name" value="DIVALENT CATION TOLERANCE CUTA-RELATED"/>
    <property type="match status" value="1"/>
</dbReference>
<comment type="similarity">
    <text evidence="1">Belongs to the CutA family.</text>
</comment>
<dbReference type="InterPro" id="IPR004323">
    <property type="entry name" value="Ion_tolerance_CutA"/>
</dbReference>
<accession>A0A2K5ANM7</accession>
<evidence type="ECO:0000313" key="3">
    <source>
        <dbReference type="Proteomes" id="UP000236248"/>
    </source>
</evidence>
<dbReference type="GO" id="GO:0005507">
    <property type="term" value="F:copper ion binding"/>
    <property type="evidence" value="ECO:0007669"/>
    <property type="project" value="TreeGrafter"/>
</dbReference>
<dbReference type="InterPro" id="IPR011322">
    <property type="entry name" value="N-reg_PII-like_a/b"/>
</dbReference>
<dbReference type="EMBL" id="LT981265">
    <property type="protein sequence ID" value="SPC33232.1"/>
    <property type="molecule type" value="Genomic_DNA"/>
</dbReference>
<dbReference type="Gene3D" id="3.30.70.120">
    <property type="match status" value="1"/>
</dbReference>
<sequence length="107" mass="11980">MVAMKGVILISTYPDEANALKAARGAVDSRLAACVNIAKIRSIYRWEGKVEDAEEYLALFKTTEDSLPRLKEFISSTHPYKVPEMVSIAMDSVSERYMAWMVESISS</sequence>
<name>A0A2K5ANM7_9ARCH</name>
<organism evidence="2 3">
    <name type="scientific">Candidatus Nitrosocaldus cavascurensis</name>
    <dbReference type="NCBI Taxonomy" id="2058097"/>
    <lineage>
        <taxon>Archaea</taxon>
        <taxon>Nitrososphaerota</taxon>
        <taxon>Nitrososphaeria</taxon>
        <taxon>Candidatus Nitrosocaldales</taxon>
        <taxon>Candidatus Nitrosocaldaceae</taxon>
        <taxon>Candidatus Nitrosocaldus</taxon>
    </lineage>
</organism>
<dbReference type="AlphaFoldDB" id="A0A2K5ANM7"/>
<dbReference type="KEGG" id="ncv:NCAV_0032"/>
<protein>
    <submittedName>
        <fullName evidence="2">Divalent-cation tolerance protein CutA</fullName>
    </submittedName>
</protein>
<dbReference type="Pfam" id="PF03091">
    <property type="entry name" value="CutA1"/>
    <property type="match status" value="1"/>
</dbReference>
<dbReference type="Proteomes" id="UP000236248">
    <property type="component" value="Chromosome NCAV"/>
</dbReference>
<dbReference type="PANTHER" id="PTHR23419:SF8">
    <property type="entry name" value="FI09726P"/>
    <property type="match status" value="1"/>
</dbReference>
<gene>
    <name evidence="2" type="primary">cutA</name>
    <name evidence="2" type="ORF">NCAV_0032</name>
</gene>
<evidence type="ECO:0000313" key="2">
    <source>
        <dbReference type="EMBL" id="SPC33232.1"/>
    </source>
</evidence>
<dbReference type="GO" id="GO:0010038">
    <property type="term" value="P:response to metal ion"/>
    <property type="evidence" value="ECO:0007669"/>
    <property type="project" value="InterPro"/>
</dbReference>
<evidence type="ECO:0000256" key="1">
    <source>
        <dbReference type="ARBA" id="ARBA00010169"/>
    </source>
</evidence>
<reference evidence="3" key="1">
    <citation type="submission" date="2018-01" db="EMBL/GenBank/DDBJ databases">
        <authorList>
            <person name="Kerou L M."/>
        </authorList>
    </citation>
    <scope>NUCLEOTIDE SEQUENCE [LARGE SCALE GENOMIC DNA]</scope>
    <source>
        <strain evidence="3">SCU2</strain>
    </source>
</reference>
<dbReference type="InterPro" id="IPR015867">
    <property type="entry name" value="N-reg_PII/ATP_PRibTrfase_C"/>
</dbReference>
<dbReference type="SUPFAM" id="SSF54913">
    <property type="entry name" value="GlnB-like"/>
    <property type="match status" value="1"/>
</dbReference>